<accession>A0ABY8QZX1</accession>
<dbReference type="InterPro" id="IPR009061">
    <property type="entry name" value="DNA-bd_dom_put_sf"/>
</dbReference>
<dbReference type="InterPro" id="IPR000551">
    <property type="entry name" value="MerR-type_HTH_dom"/>
</dbReference>
<dbReference type="RefSeq" id="WP_349640538.1">
    <property type="nucleotide sequence ID" value="NZ_CP090958.1"/>
</dbReference>
<dbReference type="Proteomes" id="UP001209083">
    <property type="component" value="Chromosome"/>
</dbReference>
<feature type="domain" description="HTH merR-type" evidence="3">
    <location>
        <begin position="11"/>
        <end position="59"/>
    </location>
</feature>
<evidence type="ECO:0000256" key="2">
    <source>
        <dbReference type="SAM" id="MobiDB-lite"/>
    </source>
</evidence>
<feature type="compositionally biased region" description="Polar residues" evidence="2">
    <location>
        <begin position="244"/>
        <end position="256"/>
    </location>
</feature>
<dbReference type="SMART" id="SM00422">
    <property type="entry name" value="HTH_MERR"/>
    <property type="match status" value="2"/>
</dbReference>
<dbReference type="SUPFAM" id="SSF46955">
    <property type="entry name" value="Putative DNA-binding domain"/>
    <property type="match status" value="2"/>
</dbReference>
<feature type="region of interest" description="Disordered" evidence="2">
    <location>
        <begin position="244"/>
        <end position="282"/>
    </location>
</feature>
<sequence length="282" mass="30516">MTDAAALDSERYTTSRLAALSGYSVQQIRDLEHLDVIPPAVRQPNGYRQFTSIHVTALRAYRHLAIAAGPVAARSTMREMRHLPSDEAIARIVALHVDLARSRADTIAALHALDSIVDESAHDAPPAPGDTMSITELSAALGVRSSTLRFWEQEGLINLERREPLAARRYPPDAVRDARIVAALRAGRYRIPAVQAVMTSLRTLDNTIDARNALQDRLQSIAARSDALLRAGTDLSALLRSPAVSNVPASNTSSRPALSADGLLAPHFRPSPGFRPSTSSRT</sequence>
<dbReference type="EMBL" id="CP090958">
    <property type="protein sequence ID" value="WGW13715.1"/>
    <property type="molecule type" value="Genomic_DNA"/>
</dbReference>
<dbReference type="Gene3D" id="1.10.1660.10">
    <property type="match status" value="2"/>
</dbReference>
<dbReference type="Pfam" id="PF13411">
    <property type="entry name" value="MerR_1"/>
    <property type="match status" value="2"/>
</dbReference>
<gene>
    <name evidence="4" type="ORF">LWF01_08150</name>
</gene>
<evidence type="ECO:0000313" key="5">
    <source>
        <dbReference type="Proteomes" id="UP001209083"/>
    </source>
</evidence>
<reference evidence="4 5" key="1">
    <citation type="submission" date="2023-05" db="EMBL/GenBank/DDBJ databases">
        <title>Lithophilousrod everest ZFBP1038 complete genpme.</title>
        <authorList>
            <person name="Tian M."/>
        </authorList>
    </citation>
    <scope>NUCLEOTIDE SEQUENCE [LARGE SCALE GENOMIC DNA]</scope>
    <source>
        <strain evidence="4 5">ZFBP1038</strain>
    </source>
</reference>
<organism evidence="4 5">
    <name type="scientific">Saxibacter everestensis</name>
    <dbReference type="NCBI Taxonomy" id="2909229"/>
    <lineage>
        <taxon>Bacteria</taxon>
        <taxon>Bacillati</taxon>
        <taxon>Actinomycetota</taxon>
        <taxon>Actinomycetes</taxon>
        <taxon>Micrococcales</taxon>
        <taxon>Brevibacteriaceae</taxon>
        <taxon>Saxibacter</taxon>
    </lineage>
</organism>
<proteinExistence type="predicted"/>
<dbReference type="PANTHER" id="PTHR30204:SF93">
    <property type="entry name" value="HTH MERR-TYPE DOMAIN-CONTAINING PROTEIN"/>
    <property type="match status" value="1"/>
</dbReference>
<evidence type="ECO:0000256" key="1">
    <source>
        <dbReference type="ARBA" id="ARBA00023125"/>
    </source>
</evidence>
<name>A0ABY8QZX1_9MICO</name>
<dbReference type="PANTHER" id="PTHR30204">
    <property type="entry name" value="REDOX-CYCLING DRUG-SENSING TRANSCRIPTIONAL ACTIVATOR SOXR"/>
    <property type="match status" value="1"/>
</dbReference>
<protein>
    <submittedName>
        <fullName evidence="4">MerR family transcriptional regulator</fullName>
    </submittedName>
</protein>
<evidence type="ECO:0000313" key="4">
    <source>
        <dbReference type="EMBL" id="WGW13715.1"/>
    </source>
</evidence>
<keyword evidence="1" id="KW-0238">DNA-binding</keyword>
<keyword evidence="5" id="KW-1185">Reference proteome</keyword>
<dbReference type="InterPro" id="IPR047057">
    <property type="entry name" value="MerR_fam"/>
</dbReference>
<evidence type="ECO:0000259" key="3">
    <source>
        <dbReference type="PROSITE" id="PS50937"/>
    </source>
</evidence>
<dbReference type="PROSITE" id="PS50937">
    <property type="entry name" value="HTH_MERR_2"/>
    <property type="match status" value="1"/>
</dbReference>